<evidence type="ECO:0000313" key="3">
    <source>
        <dbReference type="EMBL" id="KAK9416250.1"/>
    </source>
</evidence>
<dbReference type="Proteomes" id="UP001408356">
    <property type="component" value="Unassembled WGS sequence"/>
</dbReference>
<name>A0ABR2UPC7_9PEZI</name>
<dbReference type="PANTHER" id="PTHR43591">
    <property type="entry name" value="METHYLTRANSFERASE"/>
    <property type="match status" value="1"/>
</dbReference>
<keyword evidence="3" id="KW-0808">Transferase</keyword>
<sequence length="390" mass="43341">MSSAAPGPPATEADPAKATADQSTASQHGIVGELPQAGQPLSGSPTSADTPAPYAAPPPELVAEEDDTIEVAESNADSDEFEPSEWGEDGGASNASTSINSSIYAHTYENGRRYHSYKNGRYPIPNDDQEQNREDMKHVMMLEMTDGKLVYAPITGFPQKIIDIGTGTGQWAIEAGDRYPSAEVLGIDLSPIQPVWIPPNVKFMIDDCEEEWLNGDNFDLVHMRFMSPVLKDVPKMCTQAFANMRPGGWIEWQELHAFPQCDDNTMPPEDPVAGFYRLVVEAFAKLGLDIHAPQKLDKPLTEAGFTNVQCVVKKIPIGIWARDRRLRLVGHYLKLVIQDFLPALAGKPFTVIGLNQVERELWRSAAFKALDDMSAHRYWNFYFWYAQKPE</sequence>
<dbReference type="Gene3D" id="3.40.50.150">
    <property type="entry name" value="Vaccinia Virus protein VP39"/>
    <property type="match status" value="1"/>
</dbReference>
<feature type="compositionally biased region" description="Acidic residues" evidence="2">
    <location>
        <begin position="62"/>
        <end position="88"/>
    </location>
</feature>
<dbReference type="CDD" id="cd02440">
    <property type="entry name" value="AdoMet_MTases"/>
    <property type="match status" value="1"/>
</dbReference>
<dbReference type="PANTHER" id="PTHR43591:SF10">
    <property type="entry name" value="ABC TRANSMEMBRANE TYPE-1 DOMAIN-CONTAINING PROTEIN-RELATED"/>
    <property type="match status" value="1"/>
</dbReference>
<gene>
    <name evidence="3" type="ORF">SUNI508_01667</name>
</gene>
<evidence type="ECO:0000313" key="4">
    <source>
        <dbReference type="Proteomes" id="UP001408356"/>
    </source>
</evidence>
<dbReference type="Pfam" id="PF13489">
    <property type="entry name" value="Methyltransf_23"/>
    <property type="match status" value="1"/>
</dbReference>
<dbReference type="GO" id="GO:0008168">
    <property type="term" value="F:methyltransferase activity"/>
    <property type="evidence" value="ECO:0007669"/>
    <property type="project" value="UniProtKB-KW"/>
</dbReference>
<accession>A0ABR2UPC7</accession>
<keyword evidence="3" id="KW-0489">Methyltransferase</keyword>
<dbReference type="InterPro" id="IPR029063">
    <property type="entry name" value="SAM-dependent_MTases_sf"/>
</dbReference>
<protein>
    <submittedName>
        <fullName evidence="3">S-adenosyl-L-methionine-dependent methyltransferase</fullName>
    </submittedName>
</protein>
<comment type="caution">
    <text evidence="3">The sequence shown here is derived from an EMBL/GenBank/DDBJ whole genome shotgun (WGS) entry which is preliminary data.</text>
</comment>
<dbReference type="SUPFAM" id="SSF53335">
    <property type="entry name" value="S-adenosyl-L-methionine-dependent methyltransferases"/>
    <property type="match status" value="1"/>
</dbReference>
<evidence type="ECO:0000256" key="1">
    <source>
        <dbReference type="ARBA" id="ARBA00038158"/>
    </source>
</evidence>
<keyword evidence="4" id="KW-1185">Reference proteome</keyword>
<feature type="region of interest" description="Disordered" evidence="2">
    <location>
        <begin position="1"/>
        <end position="98"/>
    </location>
</feature>
<dbReference type="EMBL" id="JARVKF010000407">
    <property type="protein sequence ID" value="KAK9416250.1"/>
    <property type="molecule type" value="Genomic_DNA"/>
</dbReference>
<reference evidence="3 4" key="1">
    <citation type="journal article" date="2024" name="J. Plant Pathol.">
        <title>Sequence and assembly of the genome of Seiridium unicorne, isolate CBS 538.82, causal agent of cypress canker disease.</title>
        <authorList>
            <person name="Scali E."/>
            <person name="Rocca G.D."/>
            <person name="Danti R."/>
            <person name="Garbelotto M."/>
            <person name="Barberini S."/>
            <person name="Baroncelli R."/>
            <person name="Emiliani G."/>
        </authorList>
    </citation>
    <scope>NUCLEOTIDE SEQUENCE [LARGE SCALE GENOMIC DNA]</scope>
    <source>
        <strain evidence="3 4">BM-138-508</strain>
    </source>
</reference>
<evidence type="ECO:0000256" key="2">
    <source>
        <dbReference type="SAM" id="MobiDB-lite"/>
    </source>
</evidence>
<organism evidence="3 4">
    <name type="scientific">Seiridium unicorne</name>
    <dbReference type="NCBI Taxonomy" id="138068"/>
    <lineage>
        <taxon>Eukaryota</taxon>
        <taxon>Fungi</taxon>
        <taxon>Dikarya</taxon>
        <taxon>Ascomycota</taxon>
        <taxon>Pezizomycotina</taxon>
        <taxon>Sordariomycetes</taxon>
        <taxon>Xylariomycetidae</taxon>
        <taxon>Amphisphaeriales</taxon>
        <taxon>Sporocadaceae</taxon>
        <taxon>Seiridium</taxon>
    </lineage>
</organism>
<proteinExistence type="inferred from homology"/>
<dbReference type="GO" id="GO:0032259">
    <property type="term" value="P:methylation"/>
    <property type="evidence" value="ECO:0007669"/>
    <property type="project" value="UniProtKB-KW"/>
</dbReference>
<comment type="similarity">
    <text evidence="1">Belongs to the methyltransferase superfamily. LaeA methyltransferase family.</text>
</comment>